<comment type="similarity">
    <text evidence="1">Belongs to the AHA1 family.</text>
</comment>
<dbReference type="SUPFAM" id="SSF55961">
    <property type="entry name" value="Bet v1-like"/>
    <property type="match status" value="1"/>
</dbReference>
<evidence type="ECO:0000256" key="1">
    <source>
        <dbReference type="ARBA" id="ARBA00006817"/>
    </source>
</evidence>
<evidence type="ECO:0000259" key="2">
    <source>
        <dbReference type="Pfam" id="PF08327"/>
    </source>
</evidence>
<dbReference type="EMBL" id="JACRAF010000022">
    <property type="protein sequence ID" value="MBI4921564.1"/>
    <property type="molecule type" value="Genomic_DNA"/>
</dbReference>
<name>A0A933KZN4_9HYPH</name>
<organism evidence="3 4">
    <name type="scientific">Devosia nanyangense</name>
    <dbReference type="NCBI Taxonomy" id="1228055"/>
    <lineage>
        <taxon>Bacteria</taxon>
        <taxon>Pseudomonadati</taxon>
        <taxon>Pseudomonadota</taxon>
        <taxon>Alphaproteobacteria</taxon>
        <taxon>Hyphomicrobiales</taxon>
        <taxon>Devosiaceae</taxon>
        <taxon>Devosia</taxon>
    </lineage>
</organism>
<evidence type="ECO:0000313" key="4">
    <source>
        <dbReference type="Proteomes" id="UP000782610"/>
    </source>
</evidence>
<dbReference type="Proteomes" id="UP000782610">
    <property type="component" value="Unassembled WGS sequence"/>
</dbReference>
<dbReference type="Pfam" id="PF08327">
    <property type="entry name" value="AHSA1"/>
    <property type="match status" value="1"/>
</dbReference>
<sequence>MAQSNSARSFAPDEVLEITRMFDAPRELAWRMWCDPEHMVRWHGPEGYWLTDCEIDFRVGGRWRRCMSRAADHAHWIYGTYLEIEEPSRLRFTYINDFDEHEMVVTLDFTERDGKTVMHFHQAPFISVEERDSHAWGWSSGLDLLAAYLLVVKAGDGRLVGRPRIDGVAEDIAAAKARQEEVRRADTAKAH</sequence>
<dbReference type="AlphaFoldDB" id="A0A933KZN4"/>
<gene>
    <name evidence="3" type="ORF">HY834_07420</name>
</gene>
<dbReference type="Gene3D" id="3.30.530.20">
    <property type="match status" value="1"/>
</dbReference>
<dbReference type="InterPro" id="IPR023393">
    <property type="entry name" value="START-like_dom_sf"/>
</dbReference>
<proteinExistence type="inferred from homology"/>
<accession>A0A933KZN4</accession>
<evidence type="ECO:0000313" key="3">
    <source>
        <dbReference type="EMBL" id="MBI4921564.1"/>
    </source>
</evidence>
<protein>
    <submittedName>
        <fullName evidence="3">SRPBCC domain-containing protein</fullName>
    </submittedName>
</protein>
<comment type="caution">
    <text evidence="3">The sequence shown here is derived from an EMBL/GenBank/DDBJ whole genome shotgun (WGS) entry which is preliminary data.</text>
</comment>
<dbReference type="CDD" id="cd07814">
    <property type="entry name" value="SRPBCC_CalC_Aha1-like"/>
    <property type="match status" value="1"/>
</dbReference>
<reference evidence="3" key="1">
    <citation type="submission" date="2020-07" db="EMBL/GenBank/DDBJ databases">
        <title>Huge and variable diversity of episymbiotic CPR bacteria and DPANN archaea in groundwater ecosystems.</title>
        <authorList>
            <person name="He C.Y."/>
            <person name="Keren R."/>
            <person name="Whittaker M."/>
            <person name="Farag I.F."/>
            <person name="Doudna J."/>
            <person name="Cate J.H.D."/>
            <person name="Banfield J.F."/>
        </authorList>
    </citation>
    <scope>NUCLEOTIDE SEQUENCE</scope>
    <source>
        <strain evidence="3">NC_groundwater_1586_Pr3_B-0.1um_66_15</strain>
    </source>
</reference>
<dbReference type="InterPro" id="IPR013538">
    <property type="entry name" value="ASHA1/2-like_C"/>
</dbReference>
<feature type="domain" description="Activator of Hsp90 ATPase homologue 1/2-like C-terminal" evidence="2">
    <location>
        <begin position="23"/>
        <end position="149"/>
    </location>
</feature>